<protein>
    <submittedName>
        <fullName evidence="2">Uncharacterized protein</fullName>
    </submittedName>
</protein>
<evidence type="ECO:0000256" key="1">
    <source>
        <dbReference type="SAM" id="Phobius"/>
    </source>
</evidence>
<comment type="caution">
    <text evidence="2">The sequence shown here is derived from an EMBL/GenBank/DDBJ whole genome shotgun (WGS) entry which is preliminary data.</text>
</comment>
<keyword evidence="1" id="KW-0812">Transmembrane</keyword>
<gene>
    <name evidence="2" type="ORF">GGE66_000068</name>
</gene>
<dbReference type="AlphaFoldDB" id="A0A7W9ZPJ8"/>
<keyword evidence="1" id="KW-1133">Transmembrane helix</keyword>
<feature type="transmembrane region" description="Helical" evidence="1">
    <location>
        <begin position="6"/>
        <end position="28"/>
    </location>
</feature>
<dbReference type="EMBL" id="JACIIJ010000001">
    <property type="protein sequence ID" value="MBB6219124.1"/>
    <property type="molecule type" value="Genomic_DNA"/>
</dbReference>
<sequence length="29" mass="2976">MKTKAAAANAGNLIMTGVVLMLLAICSLR</sequence>
<keyword evidence="1" id="KW-0472">Membrane</keyword>
<name>A0A7W9ZPJ8_RHILE</name>
<dbReference type="Proteomes" id="UP000517187">
    <property type="component" value="Unassembled WGS sequence"/>
</dbReference>
<organism evidence="2 3">
    <name type="scientific">Rhizobium leguminosarum</name>
    <dbReference type="NCBI Taxonomy" id="384"/>
    <lineage>
        <taxon>Bacteria</taxon>
        <taxon>Pseudomonadati</taxon>
        <taxon>Pseudomonadota</taxon>
        <taxon>Alphaproteobacteria</taxon>
        <taxon>Hyphomicrobiales</taxon>
        <taxon>Rhizobiaceae</taxon>
        <taxon>Rhizobium/Agrobacterium group</taxon>
        <taxon>Rhizobium</taxon>
    </lineage>
</organism>
<proteinExistence type="predicted"/>
<evidence type="ECO:0000313" key="3">
    <source>
        <dbReference type="Proteomes" id="UP000517187"/>
    </source>
</evidence>
<accession>A0A7W9ZPJ8</accession>
<reference evidence="2 3" key="1">
    <citation type="submission" date="2020-08" db="EMBL/GenBank/DDBJ databases">
        <title>Genomic Encyclopedia of Type Strains, Phase IV (KMG-V): Genome sequencing to study the core and pangenomes of soil and plant-associated prokaryotes.</title>
        <authorList>
            <person name="Whitman W."/>
        </authorList>
    </citation>
    <scope>NUCLEOTIDE SEQUENCE [LARGE SCALE GENOMIC DNA]</scope>
    <source>
        <strain evidence="2 3">SEMIA 4011</strain>
    </source>
</reference>
<evidence type="ECO:0000313" key="2">
    <source>
        <dbReference type="EMBL" id="MBB6219124.1"/>
    </source>
</evidence>